<name>A0A4Z1NTI0_9PEZI</name>
<evidence type="ECO:0000313" key="2">
    <source>
        <dbReference type="EMBL" id="TID14270.1"/>
    </source>
</evidence>
<dbReference type="EMBL" id="SNSC02000023">
    <property type="protein sequence ID" value="TID14270.1"/>
    <property type="molecule type" value="Genomic_DNA"/>
</dbReference>
<reference evidence="2 3" key="1">
    <citation type="submission" date="2019-04" db="EMBL/GenBank/DDBJ databases">
        <title>High contiguity whole genome sequence and gene annotation resource for two Venturia nashicola isolates.</title>
        <authorList>
            <person name="Prokchorchik M."/>
            <person name="Won K."/>
            <person name="Lee Y."/>
            <person name="Choi E.D."/>
            <person name="Segonzac C."/>
            <person name="Sohn K.H."/>
        </authorList>
    </citation>
    <scope>NUCLEOTIDE SEQUENCE [LARGE SCALE GENOMIC DNA]</scope>
    <source>
        <strain evidence="2 3">PRI2</strain>
    </source>
</reference>
<accession>A0A4Z1NTI0</accession>
<protein>
    <submittedName>
        <fullName evidence="2">Uncharacterized protein</fullName>
    </submittedName>
</protein>
<evidence type="ECO:0000313" key="3">
    <source>
        <dbReference type="Proteomes" id="UP000298493"/>
    </source>
</evidence>
<organism evidence="2 3">
    <name type="scientific">Venturia nashicola</name>
    <dbReference type="NCBI Taxonomy" id="86259"/>
    <lineage>
        <taxon>Eukaryota</taxon>
        <taxon>Fungi</taxon>
        <taxon>Dikarya</taxon>
        <taxon>Ascomycota</taxon>
        <taxon>Pezizomycotina</taxon>
        <taxon>Dothideomycetes</taxon>
        <taxon>Pleosporomycetidae</taxon>
        <taxon>Venturiales</taxon>
        <taxon>Venturiaceae</taxon>
        <taxon>Venturia</taxon>
    </lineage>
</organism>
<dbReference type="AlphaFoldDB" id="A0A4Z1NTI0"/>
<comment type="caution">
    <text evidence="2">The sequence shown here is derived from an EMBL/GenBank/DDBJ whole genome shotgun (WGS) entry which is preliminary data.</text>
</comment>
<keyword evidence="3" id="KW-1185">Reference proteome</keyword>
<feature type="region of interest" description="Disordered" evidence="1">
    <location>
        <begin position="1"/>
        <end position="21"/>
    </location>
</feature>
<evidence type="ECO:0000256" key="1">
    <source>
        <dbReference type="SAM" id="MobiDB-lite"/>
    </source>
</evidence>
<sequence>MNPLLALTDTPSGSTKIPPGDPFKPTYVAQYSFGAGPTDIIRPTQPLQVQNFDFDLVARTFFFSEPLSKDVLLYAHIYFSPCSETNPTIQMVDGTIWVMPLVGGGWLTVGYALNIHQRDVATIATLQTIPQTPLRRPTSPDPDQMLLPSPPFHRNFSFLEWTSASPTLPPPLLHQRMNQATSYKIPI</sequence>
<gene>
    <name evidence="2" type="ORF">E6O75_ATG09349</name>
</gene>
<proteinExistence type="predicted"/>
<dbReference type="Proteomes" id="UP000298493">
    <property type="component" value="Unassembled WGS sequence"/>
</dbReference>